<dbReference type="FunFam" id="3.40.50.980:FF:000001">
    <property type="entry name" value="Non-ribosomal peptide synthetase"/>
    <property type="match status" value="1"/>
</dbReference>
<dbReference type="SUPFAM" id="SSF52777">
    <property type="entry name" value="CoA-dependent acyltransferases"/>
    <property type="match status" value="2"/>
</dbReference>
<dbReference type="FunFam" id="3.40.50.12780:FF:000012">
    <property type="entry name" value="Non-ribosomal peptide synthetase"/>
    <property type="match status" value="1"/>
</dbReference>
<reference evidence="7 8" key="1">
    <citation type="submission" date="2020-08" db="EMBL/GenBank/DDBJ databases">
        <title>Sequencing the genomes of 1000 actinobacteria strains.</title>
        <authorList>
            <person name="Klenk H.-P."/>
        </authorList>
    </citation>
    <scope>NUCLEOTIDE SEQUENCE [LARGE SCALE GENOMIC DNA]</scope>
    <source>
        <strain evidence="7 8">DSM 43149</strain>
    </source>
</reference>
<comment type="cofactor">
    <cofactor evidence="1">
        <name>pantetheine 4'-phosphate</name>
        <dbReference type="ChEBI" id="CHEBI:47942"/>
    </cofactor>
</comment>
<feature type="region of interest" description="Disordered" evidence="5">
    <location>
        <begin position="952"/>
        <end position="977"/>
    </location>
</feature>
<dbReference type="InterPro" id="IPR000873">
    <property type="entry name" value="AMP-dep_synth/lig_dom"/>
</dbReference>
<dbReference type="InterPro" id="IPR025110">
    <property type="entry name" value="AMP-bd_C"/>
</dbReference>
<dbReference type="CDD" id="cd12117">
    <property type="entry name" value="A_NRPS_Srf_like"/>
    <property type="match status" value="1"/>
</dbReference>
<dbReference type="Pfam" id="PF00501">
    <property type="entry name" value="AMP-binding"/>
    <property type="match status" value="1"/>
</dbReference>
<dbReference type="PROSITE" id="PS00455">
    <property type="entry name" value="AMP_BINDING"/>
    <property type="match status" value="1"/>
</dbReference>
<evidence type="ECO:0000256" key="2">
    <source>
        <dbReference type="ARBA" id="ARBA00006432"/>
    </source>
</evidence>
<dbReference type="SMART" id="SM00823">
    <property type="entry name" value="PKS_PP"/>
    <property type="match status" value="1"/>
</dbReference>
<evidence type="ECO:0000313" key="8">
    <source>
        <dbReference type="Proteomes" id="UP000578112"/>
    </source>
</evidence>
<organism evidence="7 8">
    <name type="scientific">Actinoplanes digitatis</name>
    <dbReference type="NCBI Taxonomy" id="1868"/>
    <lineage>
        <taxon>Bacteria</taxon>
        <taxon>Bacillati</taxon>
        <taxon>Actinomycetota</taxon>
        <taxon>Actinomycetes</taxon>
        <taxon>Micromonosporales</taxon>
        <taxon>Micromonosporaceae</taxon>
        <taxon>Actinoplanes</taxon>
    </lineage>
</organism>
<dbReference type="EMBL" id="JACHNH010000001">
    <property type="protein sequence ID" value="MBB4764919.1"/>
    <property type="molecule type" value="Genomic_DNA"/>
</dbReference>
<dbReference type="InterPro" id="IPR001242">
    <property type="entry name" value="Condensation_dom"/>
</dbReference>
<dbReference type="Gene3D" id="1.10.1200.10">
    <property type="entry name" value="ACP-like"/>
    <property type="match status" value="1"/>
</dbReference>
<dbReference type="Proteomes" id="UP000578112">
    <property type="component" value="Unassembled WGS sequence"/>
</dbReference>
<dbReference type="FunFam" id="1.10.1200.10:FF:000005">
    <property type="entry name" value="Nonribosomal peptide synthetase 1"/>
    <property type="match status" value="1"/>
</dbReference>
<dbReference type="GO" id="GO:0003824">
    <property type="term" value="F:catalytic activity"/>
    <property type="evidence" value="ECO:0007669"/>
    <property type="project" value="InterPro"/>
</dbReference>
<dbReference type="Pfam" id="PF13193">
    <property type="entry name" value="AMP-binding_C"/>
    <property type="match status" value="1"/>
</dbReference>
<dbReference type="GO" id="GO:0008610">
    <property type="term" value="P:lipid biosynthetic process"/>
    <property type="evidence" value="ECO:0007669"/>
    <property type="project" value="UniProtKB-ARBA"/>
</dbReference>
<dbReference type="InterPro" id="IPR009081">
    <property type="entry name" value="PP-bd_ACP"/>
</dbReference>
<proteinExistence type="inferred from homology"/>
<dbReference type="GO" id="GO:0044550">
    <property type="term" value="P:secondary metabolite biosynthetic process"/>
    <property type="evidence" value="ECO:0007669"/>
    <property type="project" value="UniProtKB-ARBA"/>
</dbReference>
<dbReference type="NCBIfam" id="TIGR01733">
    <property type="entry name" value="AA-adenyl-dom"/>
    <property type="match status" value="1"/>
</dbReference>
<dbReference type="Pfam" id="PF00550">
    <property type="entry name" value="PP-binding"/>
    <property type="match status" value="1"/>
</dbReference>
<dbReference type="SUPFAM" id="SSF47336">
    <property type="entry name" value="ACP-like"/>
    <property type="match status" value="1"/>
</dbReference>
<protein>
    <submittedName>
        <fullName evidence="7">Amino acid adenylation domain-containing protein</fullName>
    </submittedName>
</protein>
<comment type="similarity">
    <text evidence="2">Belongs to the ATP-dependent AMP-binding enzyme family.</text>
</comment>
<dbReference type="GO" id="GO:0043041">
    <property type="term" value="P:amino acid activation for nonribosomal peptide biosynthetic process"/>
    <property type="evidence" value="ECO:0007669"/>
    <property type="project" value="TreeGrafter"/>
</dbReference>
<dbReference type="FunFam" id="3.30.300.30:FF:000010">
    <property type="entry name" value="Enterobactin synthetase component F"/>
    <property type="match status" value="1"/>
</dbReference>
<dbReference type="InterPro" id="IPR045851">
    <property type="entry name" value="AMP-bd_C_sf"/>
</dbReference>
<name>A0A7W7I1Y8_9ACTN</name>
<accession>A0A7W7I1Y8</accession>
<dbReference type="Gene3D" id="3.30.559.30">
    <property type="entry name" value="Nonribosomal peptide synthetase, condensation domain"/>
    <property type="match status" value="1"/>
</dbReference>
<dbReference type="SUPFAM" id="SSF56801">
    <property type="entry name" value="Acetyl-CoA synthetase-like"/>
    <property type="match status" value="1"/>
</dbReference>
<evidence type="ECO:0000256" key="4">
    <source>
        <dbReference type="ARBA" id="ARBA00022553"/>
    </source>
</evidence>
<dbReference type="GO" id="GO:0031177">
    <property type="term" value="F:phosphopantetheine binding"/>
    <property type="evidence" value="ECO:0007669"/>
    <property type="project" value="InterPro"/>
</dbReference>
<evidence type="ECO:0000256" key="5">
    <source>
        <dbReference type="SAM" id="MobiDB-lite"/>
    </source>
</evidence>
<gene>
    <name evidence="7" type="ORF">BJ971_005475</name>
</gene>
<dbReference type="PROSITE" id="PS50075">
    <property type="entry name" value="CARRIER"/>
    <property type="match status" value="1"/>
</dbReference>
<dbReference type="PANTHER" id="PTHR45527:SF1">
    <property type="entry name" value="FATTY ACID SYNTHASE"/>
    <property type="match status" value="1"/>
</dbReference>
<evidence type="ECO:0000256" key="3">
    <source>
        <dbReference type="ARBA" id="ARBA00022450"/>
    </source>
</evidence>
<dbReference type="InterPro" id="IPR023213">
    <property type="entry name" value="CAT-like_dom_sf"/>
</dbReference>
<evidence type="ECO:0000313" key="7">
    <source>
        <dbReference type="EMBL" id="MBB4764919.1"/>
    </source>
</evidence>
<dbReference type="Gene3D" id="3.30.559.10">
    <property type="entry name" value="Chloramphenicol acetyltransferase-like domain"/>
    <property type="match status" value="1"/>
</dbReference>
<dbReference type="FunFam" id="2.30.38.10:FF:000001">
    <property type="entry name" value="Non-ribosomal peptide synthetase PvdI"/>
    <property type="match status" value="1"/>
</dbReference>
<dbReference type="CDD" id="cd19531">
    <property type="entry name" value="LCL_NRPS-like"/>
    <property type="match status" value="1"/>
</dbReference>
<dbReference type="PANTHER" id="PTHR45527">
    <property type="entry name" value="NONRIBOSOMAL PEPTIDE SYNTHETASE"/>
    <property type="match status" value="1"/>
</dbReference>
<keyword evidence="3" id="KW-0596">Phosphopantetheine</keyword>
<dbReference type="InterPro" id="IPR020806">
    <property type="entry name" value="PKS_PP-bd"/>
</dbReference>
<dbReference type="InterPro" id="IPR010071">
    <property type="entry name" value="AA_adenyl_dom"/>
</dbReference>
<dbReference type="Gene3D" id="3.40.50.980">
    <property type="match status" value="2"/>
</dbReference>
<comment type="caution">
    <text evidence="7">The sequence shown here is derived from an EMBL/GenBank/DDBJ whole genome shotgun (WGS) entry which is preliminary data.</text>
</comment>
<dbReference type="PROSITE" id="PS00012">
    <property type="entry name" value="PHOSPHOPANTETHEINE"/>
    <property type="match status" value="1"/>
</dbReference>
<keyword evidence="4" id="KW-0597">Phosphoprotein</keyword>
<dbReference type="InterPro" id="IPR006162">
    <property type="entry name" value="Ppantetheine_attach_site"/>
</dbReference>
<feature type="domain" description="Carrier" evidence="6">
    <location>
        <begin position="973"/>
        <end position="1047"/>
    </location>
</feature>
<dbReference type="GO" id="GO:0005737">
    <property type="term" value="C:cytoplasm"/>
    <property type="evidence" value="ECO:0007669"/>
    <property type="project" value="TreeGrafter"/>
</dbReference>
<keyword evidence="8" id="KW-1185">Reference proteome</keyword>
<dbReference type="Gene3D" id="3.30.300.30">
    <property type="match status" value="1"/>
</dbReference>
<dbReference type="InterPro" id="IPR036736">
    <property type="entry name" value="ACP-like_sf"/>
</dbReference>
<dbReference type="AlphaFoldDB" id="A0A7W7I1Y8"/>
<evidence type="ECO:0000259" key="6">
    <source>
        <dbReference type="PROSITE" id="PS50075"/>
    </source>
</evidence>
<dbReference type="InterPro" id="IPR020845">
    <property type="entry name" value="AMP-binding_CS"/>
</dbReference>
<dbReference type="RefSeq" id="WP_184996051.1">
    <property type="nucleotide sequence ID" value="NZ_BOMK01000026.1"/>
</dbReference>
<dbReference type="Gene3D" id="2.30.38.10">
    <property type="entry name" value="Luciferase, Domain 3"/>
    <property type="match status" value="1"/>
</dbReference>
<sequence length="1048" mass="114640">MDVAVPLSFAQQRLWLLDQLAPRAGSYAMVVSYRLDGPLDRPALGRALTEIVTRHEVLRTTFPARDGQPGRAAAPPAPVPVTLATYPGRGDGESARSWSSRWAAEFGDRPYDLSRGPLLRAGLARLAEREHLLVIGVHHIVADGWSMHVLLDELVALYPAARRGEPGPLPPLALQYGDFARQQRDRLAGPVRARLGEFWRDLLAGAPALLDLPTDRARPPTAASYRGRNHRLRIAPEQAERLRSLARGERATLFMVLLAAYQLMLARSTGQDDIVVGVPFAGRDRRHESLIGLFVNVLPVRGDCRGDPRFTDLVTRARAAIRDVYGNQEMPFEQMVEELGPPRDIGYNPIFQATVQLLPEQRRWNFDLGDGLRLTPEYTDETRWTRFDLELHLHETADGGIDGDLVYATDLFEEVTARRMADRFTDLLAAVADRPQARLSELPALPDAEWHTAVVAHNNRRVPYPDRCLHELFADQARDTPDAVALVYGDASLTYGELDRRTNRLSRYLRGQGIGSGSVVGVCLEPGADVVIALLAVLKAGAAYLPLDAADPVARARLLLADASAPTVLTSAALADRFGDAFPCPVRLDRDAGRWRDLPSTPPRYPCGPRDLAYVIYTSGSTGIPKGVMVEHRQAIALLSDTGYAGFSAGMRTAQTAPVCFDAATFELWGPLLHGGSCVLLDGGRPDPDTVHRAIARNGATTLWLTTGLFNVFVDEKSAVFGHVQQVITGGEAASVAHFRRVRELWPRLRISHAYGPTECTTFASMFDVPDEIPHWWRTIPVGRPIANTCLYVLDRTGRPVPVGAPGELYIGGAGVARGYLNRPGLTAERFVPDPFGAPGARMYRTGDHVRQRSDGDIEFIGRIDDQVKLRGFRLEYGEVEAALRGHEAVRDAVAVVREDRPGDRRLVGYVVPEASPLPAAAILDHLRERLPGYMVPSALVPLAAKPLTRNGKVDRAALPEPPATGRPDPAPVPGDGLSRRVAQVWAEALGVESIGPHDNFFDLGGHSLLAMRVVAQLNDGGVDLSFDMLLRHQTVSELVAAMARRKG</sequence>
<evidence type="ECO:0000256" key="1">
    <source>
        <dbReference type="ARBA" id="ARBA00001957"/>
    </source>
</evidence>
<dbReference type="Pfam" id="PF00668">
    <property type="entry name" value="Condensation"/>
    <property type="match status" value="1"/>
</dbReference>
<feature type="compositionally biased region" description="Pro residues" evidence="5">
    <location>
        <begin position="960"/>
        <end position="973"/>
    </location>
</feature>